<dbReference type="InterPro" id="IPR001387">
    <property type="entry name" value="Cro/C1-type_HTH"/>
</dbReference>
<dbReference type="GO" id="GO:0000976">
    <property type="term" value="F:transcription cis-regulatory region binding"/>
    <property type="evidence" value="ECO:0007669"/>
    <property type="project" value="TreeGrafter"/>
</dbReference>
<dbReference type="InterPro" id="IPR046335">
    <property type="entry name" value="LacI/GalR-like_sensor"/>
</dbReference>
<dbReference type="PROSITE" id="PS50932">
    <property type="entry name" value="HTH_LACI_2"/>
    <property type="match status" value="1"/>
</dbReference>
<evidence type="ECO:0000256" key="1">
    <source>
        <dbReference type="ARBA" id="ARBA00022491"/>
    </source>
</evidence>
<evidence type="ECO:0000256" key="3">
    <source>
        <dbReference type="ARBA" id="ARBA00023125"/>
    </source>
</evidence>
<dbReference type="InterPro" id="IPR000843">
    <property type="entry name" value="HTH_LacI"/>
</dbReference>
<dbReference type="Gene3D" id="3.40.50.2300">
    <property type="match status" value="2"/>
</dbReference>
<evidence type="ECO:0000259" key="6">
    <source>
        <dbReference type="PROSITE" id="PS50943"/>
    </source>
</evidence>
<dbReference type="InterPro" id="IPR010982">
    <property type="entry name" value="Lambda_DNA-bd_dom_sf"/>
</dbReference>
<feature type="domain" description="HTH lacI-type" evidence="5">
    <location>
        <begin position="2"/>
        <end position="56"/>
    </location>
</feature>
<keyword evidence="3" id="KW-0238">DNA-binding</keyword>
<keyword evidence="2" id="KW-0805">Transcription regulation</keyword>
<reference evidence="8" key="1">
    <citation type="submission" date="2016-01" db="EMBL/GenBank/DDBJ databases">
        <title>Draft genome of Chromobacterium sp. F49.</title>
        <authorList>
            <person name="Hong K.W."/>
        </authorList>
    </citation>
    <scope>NUCLEOTIDE SEQUENCE [LARGE SCALE GENOMIC DNA]</scope>
    <source>
        <strain evidence="8">M63</strain>
    </source>
</reference>
<dbReference type="PROSITE" id="PS00356">
    <property type="entry name" value="HTH_LACI_1"/>
    <property type="match status" value="1"/>
</dbReference>
<dbReference type="PRINTS" id="PR00036">
    <property type="entry name" value="HTHLACI"/>
</dbReference>
<evidence type="ECO:0000256" key="4">
    <source>
        <dbReference type="ARBA" id="ARBA00023163"/>
    </source>
</evidence>
<protein>
    <submittedName>
        <fullName evidence="7">LacI family transcriptional regulator</fullName>
    </submittedName>
</protein>
<dbReference type="EMBL" id="LQRA01000099">
    <property type="protein sequence ID" value="KZE72759.1"/>
    <property type="molecule type" value="Genomic_DNA"/>
</dbReference>
<dbReference type="GO" id="GO:0003700">
    <property type="term" value="F:DNA-binding transcription factor activity"/>
    <property type="evidence" value="ECO:0007669"/>
    <property type="project" value="TreeGrafter"/>
</dbReference>
<dbReference type="Pfam" id="PF00356">
    <property type="entry name" value="LacI"/>
    <property type="match status" value="1"/>
</dbReference>
<keyword evidence="1" id="KW-0678">Repressor</keyword>
<dbReference type="AlphaFoldDB" id="A0A165PW66"/>
<dbReference type="SMART" id="SM00354">
    <property type="entry name" value="HTH_LACI"/>
    <property type="match status" value="1"/>
</dbReference>
<dbReference type="PANTHER" id="PTHR30146">
    <property type="entry name" value="LACI-RELATED TRANSCRIPTIONAL REPRESSOR"/>
    <property type="match status" value="1"/>
</dbReference>
<dbReference type="PROSITE" id="PS50943">
    <property type="entry name" value="HTH_CROC1"/>
    <property type="match status" value="1"/>
</dbReference>
<organism evidence="7 8">
    <name type="scientific">Paenibacillus elgii</name>
    <dbReference type="NCBI Taxonomy" id="189691"/>
    <lineage>
        <taxon>Bacteria</taxon>
        <taxon>Bacillati</taxon>
        <taxon>Bacillota</taxon>
        <taxon>Bacilli</taxon>
        <taxon>Bacillales</taxon>
        <taxon>Paenibacillaceae</taxon>
        <taxon>Paenibacillus</taxon>
    </lineage>
</organism>
<evidence type="ECO:0000256" key="2">
    <source>
        <dbReference type="ARBA" id="ARBA00023015"/>
    </source>
</evidence>
<comment type="caution">
    <text evidence="7">The sequence shown here is derived from an EMBL/GenBank/DDBJ whole genome shotgun (WGS) entry which is preliminary data.</text>
</comment>
<keyword evidence="4" id="KW-0804">Transcription</keyword>
<evidence type="ECO:0000313" key="8">
    <source>
        <dbReference type="Proteomes" id="UP000076563"/>
    </source>
</evidence>
<dbReference type="PANTHER" id="PTHR30146:SF95">
    <property type="entry name" value="RIBOSE OPERON REPRESSOR"/>
    <property type="match status" value="1"/>
</dbReference>
<dbReference type="eggNOG" id="COG1609">
    <property type="taxonomic scope" value="Bacteria"/>
</dbReference>
<sequence>MPKIEDVAAKAGVSVTTVSRVLNNRGYISQATRDKVAQAMKELNYQPNEMARSLFRKKSNMIGLIIPTVAHPFFSELVYQLEYYADQKGYKVLLCNSNRDISKERKYIDMLKKNQVDAIVMGSNVQDVKHYLNLNLPIISFDRTVANNIPIVTSDNYMGGRLASRLLIDKGCRKLAHISGGVGGPNHAALLASKRFQGFRDELLDTGIEHVSLELEITGLGDKRNVDELVRFFQEHPDADGVFATSDVLAALVIQACHQLKKTIPQEMKIIGYDDVGIASLVWPRLTSIRQPIREMSECAIELIAKLIQGEEVSMINSFPVTLIQRDTT</sequence>
<dbReference type="RefSeq" id="WP_063187338.1">
    <property type="nucleotide sequence ID" value="NZ_LQRA01000099.1"/>
</dbReference>
<feature type="domain" description="HTH cro/C1-type" evidence="6">
    <location>
        <begin position="5"/>
        <end position="46"/>
    </location>
</feature>
<dbReference type="Proteomes" id="UP000076563">
    <property type="component" value="Unassembled WGS sequence"/>
</dbReference>
<dbReference type="InterPro" id="IPR028082">
    <property type="entry name" value="Peripla_BP_I"/>
</dbReference>
<accession>A0A165PW66</accession>
<evidence type="ECO:0000259" key="5">
    <source>
        <dbReference type="PROSITE" id="PS50932"/>
    </source>
</evidence>
<dbReference type="SUPFAM" id="SSF47413">
    <property type="entry name" value="lambda repressor-like DNA-binding domains"/>
    <property type="match status" value="1"/>
</dbReference>
<dbReference type="SUPFAM" id="SSF53822">
    <property type="entry name" value="Periplasmic binding protein-like I"/>
    <property type="match status" value="1"/>
</dbReference>
<proteinExistence type="predicted"/>
<dbReference type="OrthoDB" id="9796186at2"/>
<gene>
    <name evidence="7" type="ORF">AV654_04335</name>
</gene>
<name>A0A165PW66_9BACL</name>
<evidence type="ECO:0000313" key="7">
    <source>
        <dbReference type="EMBL" id="KZE72759.1"/>
    </source>
</evidence>
<dbReference type="CDD" id="cd01392">
    <property type="entry name" value="HTH_LacI"/>
    <property type="match status" value="1"/>
</dbReference>
<dbReference type="Gene3D" id="1.10.260.40">
    <property type="entry name" value="lambda repressor-like DNA-binding domains"/>
    <property type="match status" value="1"/>
</dbReference>
<keyword evidence="8" id="KW-1185">Reference proteome</keyword>
<dbReference type="CDD" id="cd06291">
    <property type="entry name" value="PBP1_Qymf-like"/>
    <property type="match status" value="1"/>
</dbReference>
<dbReference type="Pfam" id="PF13377">
    <property type="entry name" value="Peripla_BP_3"/>
    <property type="match status" value="1"/>
</dbReference>
<dbReference type="STRING" id="1007103.GCA_000213315_02078"/>